<keyword evidence="1" id="KW-0614">Plasmid</keyword>
<accession>A0AB39YKW4</accession>
<proteinExistence type="predicted"/>
<name>A0AB39YKW4_9ACTN</name>
<dbReference type="RefSeq" id="WP_369780438.1">
    <property type="nucleotide sequence ID" value="NZ_CP165728.1"/>
</dbReference>
<protein>
    <submittedName>
        <fullName evidence="1">Uncharacterized protein</fullName>
    </submittedName>
</protein>
<sequence length="159" mass="17309">MATPTLAATARHLLTDEGFTRVVHLVMRDNDGIDEPLAVRIVDEALKFTAAAGQSTGRHLRPSKLVDMGWHALILHTAMYRELCTAVGRFVDHRPEGPETLRRDADTLDLTMDAIREAGYEPDAYLWGPLADTEIHAGDCMHSECTEGGSSCAAPPTLA</sequence>
<organism evidence="1">
    <name type="scientific">Streptomyces sp. R33</name>
    <dbReference type="NCBI Taxonomy" id="3238629"/>
    <lineage>
        <taxon>Bacteria</taxon>
        <taxon>Bacillati</taxon>
        <taxon>Actinomycetota</taxon>
        <taxon>Actinomycetes</taxon>
        <taxon>Kitasatosporales</taxon>
        <taxon>Streptomycetaceae</taxon>
        <taxon>Streptomyces</taxon>
    </lineage>
</organism>
<dbReference type="AlphaFoldDB" id="A0AB39YKW4"/>
<evidence type="ECO:0000313" key="1">
    <source>
        <dbReference type="EMBL" id="XDV69217.1"/>
    </source>
</evidence>
<dbReference type="EMBL" id="CP165728">
    <property type="protein sequence ID" value="XDV69217.1"/>
    <property type="molecule type" value="Genomic_DNA"/>
</dbReference>
<gene>
    <name evidence="1" type="ORF">AB5J51_40475</name>
</gene>
<geneLocation type="plasmid" evidence="1">
    <name>unnamed1</name>
</geneLocation>
<reference evidence="1" key="1">
    <citation type="submission" date="2024-08" db="EMBL/GenBank/DDBJ databases">
        <authorList>
            <person name="Yu S.T."/>
        </authorList>
    </citation>
    <scope>NUCLEOTIDE SEQUENCE</scope>
    <source>
        <strain evidence="1">R33</strain>
        <plasmid evidence="1">unnamed1</plasmid>
    </source>
</reference>